<feature type="domain" description="FPG-type" evidence="17">
    <location>
        <begin position="249"/>
        <end position="284"/>
    </location>
</feature>
<evidence type="ECO:0000256" key="16">
    <source>
        <dbReference type="PROSITE-ProRule" id="PRU00391"/>
    </source>
</evidence>
<comment type="subunit">
    <text evidence="4">Monomer.</text>
</comment>
<dbReference type="Proteomes" id="UP000230843">
    <property type="component" value="Unassembled WGS sequence"/>
</dbReference>
<evidence type="ECO:0000259" key="17">
    <source>
        <dbReference type="PROSITE" id="PS51066"/>
    </source>
</evidence>
<dbReference type="SMART" id="SM01232">
    <property type="entry name" value="H2TH"/>
    <property type="match status" value="1"/>
</dbReference>
<dbReference type="FunFam" id="1.10.8.50:FF:000003">
    <property type="entry name" value="Formamidopyrimidine-DNA glycosylase"/>
    <property type="match status" value="1"/>
</dbReference>
<dbReference type="InterPro" id="IPR000214">
    <property type="entry name" value="Znf_DNA_glyclase/AP_lyase"/>
</dbReference>
<keyword evidence="8" id="KW-0378">Hydrolase</keyword>
<comment type="catalytic activity">
    <reaction evidence="1">
        <text>Hydrolysis of DNA containing ring-opened 7-methylguanine residues, releasing 2,6-diamino-4-hydroxy-5-(N-methyl)formamidopyrimidine.</text>
        <dbReference type="EC" id="3.2.2.23"/>
    </reaction>
</comment>
<dbReference type="GO" id="GO:0003684">
    <property type="term" value="F:damaged DNA binding"/>
    <property type="evidence" value="ECO:0007669"/>
    <property type="project" value="InterPro"/>
</dbReference>
<dbReference type="Gene3D" id="1.10.8.50">
    <property type="match status" value="1"/>
</dbReference>
<evidence type="ECO:0008006" key="21">
    <source>
        <dbReference type="Google" id="ProtNLM"/>
    </source>
</evidence>
<comment type="catalytic activity">
    <reaction evidence="15">
        <text>2'-deoxyribonucleotide-(2'-deoxyribose 5'-phosphate)-2'-deoxyribonucleotide-DNA = a 3'-end 2'-deoxyribonucleotide-(2,3-dehydro-2,3-deoxyribose 5'-phosphate)-DNA + a 5'-end 5'-phospho-2'-deoxyribonucleoside-DNA + H(+)</text>
        <dbReference type="Rhea" id="RHEA:66592"/>
        <dbReference type="Rhea" id="RHEA-COMP:13180"/>
        <dbReference type="Rhea" id="RHEA-COMP:16897"/>
        <dbReference type="Rhea" id="RHEA-COMP:17067"/>
        <dbReference type="ChEBI" id="CHEBI:15378"/>
        <dbReference type="ChEBI" id="CHEBI:136412"/>
        <dbReference type="ChEBI" id="CHEBI:157695"/>
        <dbReference type="ChEBI" id="CHEBI:167181"/>
        <dbReference type="EC" id="4.2.99.18"/>
    </reaction>
</comment>
<evidence type="ECO:0000256" key="4">
    <source>
        <dbReference type="ARBA" id="ARBA00011245"/>
    </source>
</evidence>
<dbReference type="InterPro" id="IPR015887">
    <property type="entry name" value="DNA_glyclase_Znf_dom_DNA_BS"/>
</dbReference>
<dbReference type="PROSITE" id="PS51068">
    <property type="entry name" value="FPG_CAT"/>
    <property type="match status" value="1"/>
</dbReference>
<dbReference type="PANTHER" id="PTHR22993">
    <property type="entry name" value="FORMAMIDOPYRIMIDINE-DNA GLYCOSYLASE"/>
    <property type="match status" value="1"/>
</dbReference>
<dbReference type="PANTHER" id="PTHR22993:SF9">
    <property type="entry name" value="FORMAMIDOPYRIMIDINE-DNA GLYCOSYLASE"/>
    <property type="match status" value="1"/>
</dbReference>
<keyword evidence="7 16" id="KW-0863">Zinc-finger</keyword>
<evidence type="ECO:0000256" key="7">
    <source>
        <dbReference type="ARBA" id="ARBA00022771"/>
    </source>
</evidence>
<dbReference type="PROSITE" id="PS51066">
    <property type="entry name" value="ZF_FPG_2"/>
    <property type="match status" value="1"/>
</dbReference>
<dbReference type="AlphaFoldDB" id="A0A2M7Z6J8"/>
<dbReference type="NCBIfam" id="TIGR00577">
    <property type="entry name" value="fpg"/>
    <property type="match status" value="1"/>
</dbReference>
<evidence type="ECO:0000256" key="10">
    <source>
        <dbReference type="ARBA" id="ARBA00023125"/>
    </source>
</evidence>
<evidence type="ECO:0000256" key="12">
    <source>
        <dbReference type="ARBA" id="ARBA00023239"/>
    </source>
</evidence>
<comment type="similarity">
    <text evidence="3">Belongs to the FPG family.</text>
</comment>
<dbReference type="SMART" id="SM00898">
    <property type="entry name" value="Fapy_DNA_glyco"/>
    <property type="match status" value="1"/>
</dbReference>
<dbReference type="InterPro" id="IPR012319">
    <property type="entry name" value="FPG_cat"/>
</dbReference>
<evidence type="ECO:0000256" key="11">
    <source>
        <dbReference type="ARBA" id="ARBA00023204"/>
    </source>
</evidence>
<evidence type="ECO:0000313" key="20">
    <source>
        <dbReference type="Proteomes" id="UP000230843"/>
    </source>
</evidence>
<dbReference type="Pfam" id="PF06831">
    <property type="entry name" value="H2TH"/>
    <property type="match status" value="1"/>
</dbReference>
<dbReference type="EMBL" id="PFVJ01000055">
    <property type="protein sequence ID" value="PJA89747.1"/>
    <property type="molecule type" value="Genomic_DNA"/>
</dbReference>
<evidence type="ECO:0000313" key="19">
    <source>
        <dbReference type="EMBL" id="PJA89747.1"/>
    </source>
</evidence>
<evidence type="ECO:0000259" key="18">
    <source>
        <dbReference type="PROSITE" id="PS51068"/>
    </source>
</evidence>
<organism evidence="19 20">
    <name type="scientific">Candidatus Magasanikbacteria bacterium CG_4_9_14_3_um_filter_32_9</name>
    <dbReference type="NCBI Taxonomy" id="1974644"/>
    <lineage>
        <taxon>Bacteria</taxon>
        <taxon>Candidatus Magasanikiibacteriota</taxon>
    </lineage>
</organism>
<dbReference type="InterPro" id="IPR035937">
    <property type="entry name" value="FPG_N"/>
</dbReference>
<dbReference type="Pfam" id="PF01149">
    <property type="entry name" value="Fapy_DNA_glyco"/>
    <property type="match status" value="1"/>
</dbReference>
<dbReference type="SUPFAM" id="SSF57716">
    <property type="entry name" value="Glucocorticoid receptor-like (DNA-binding domain)"/>
    <property type="match status" value="1"/>
</dbReference>
<evidence type="ECO:0000256" key="1">
    <source>
        <dbReference type="ARBA" id="ARBA00001668"/>
    </source>
</evidence>
<name>A0A2M7Z6J8_9BACT</name>
<accession>A0A2M7Z6J8</accession>
<evidence type="ECO:0000256" key="9">
    <source>
        <dbReference type="ARBA" id="ARBA00022833"/>
    </source>
</evidence>
<evidence type="ECO:0000256" key="5">
    <source>
        <dbReference type="ARBA" id="ARBA00022723"/>
    </source>
</evidence>
<comment type="caution">
    <text evidence="19">The sequence shown here is derived from an EMBL/GenBank/DDBJ whole genome shotgun (WGS) entry which is preliminary data.</text>
</comment>
<evidence type="ECO:0000256" key="15">
    <source>
        <dbReference type="ARBA" id="ARBA00044632"/>
    </source>
</evidence>
<evidence type="ECO:0000256" key="13">
    <source>
        <dbReference type="ARBA" id="ARBA00023268"/>
    </source>
</evidence>
<keyword evidence="13" id="KW-0511">Multifunctional enzyme</keyword>
<reference evidence="20" key="1">
    <citation type="submission" date="2017-09" db="EMBL/GenBank/DDBJ databases">
        <title>Depth-based differentiation of microbial function through sediment-hosted aquifers and enrichment of novel symbionts in the deep terrestrial subsurface.</title>
        <authorList>
            <person name="Probst A.J."/>
            <person name="Ladd B."/>
            <person name="Jarett J.K."/>
            <person name="Geller-Mcgrath D.E."/>
            <person name="Sieber C.M.K."/>
            <person name="Emerson J.B."/>
            <person name="Anantharaman K."/>
            <person name="Thomas B.C."/>
            <person name="Malmstrom R."/>
            <person name="Stieglmeier M."/>
            <person name="Klingl A."/>
            <person name="Woyke T."/>
            <person name="Ryan C.M."/>
            <person name="Banfield J.F."/>
        </authorList>
    </citation>
    <scope>NUCLEOTIDE SEQUENCE [LARGE SCALE GENOMIC DNA]</scope>
</reference>
<protein>
    <recommendedName>
        <fullName evidence="21">DNA-formamidopyrimidine glycosylase</fullName>
    </recommendedName>
</protein>
<dbReference type="GO" id="GO:0140078">
    <property type="term" value="F:class I DNA-(apurinic or apyrimidinic site) endonuclease activity"/>
    <property type="evidence" value="ECO:0007669"/>
    <property type="project" value="UniProtKB-EC"/>
</dbReference>
<dbReference type="GO" id="GO:0006284">
    <property type="term" value="P:base-excision repair"/>
    <property type="evidence" value="ECO:0007669"/>
    <property type="project" value="InterPro"/>
</dbReference>
<feature type="domain" description="Formamidopyrimidine-DNA glycosylase catalytic" evidence="18">
    <location>
        <begin position="2"/>
        <end position="126"/>
    </location>
</feature>
<dbReference type="InterPro" id="IPR010663">
    <property type="entry name" value="Znf_FPG/IleRS"/>
</dbReference>
<proteinExistence type="inferred from homology"/>
<evidence type="ECO:0000256" key="6">
    <source>
        <dbReference type="ARBA" id="ARBA00022763"/>
    </source>
</evidence>
<dbReference type="SUPFAM" id="SSF81624">
    <property type="entry name" value="N-terminal domain of MutM-like DNA repair proteins"/>
    <property type="match status" value="1"/>
</dbReference>
<dbReference type="Pfam" id="PF06827">
    <property type="entry name" value="zf-FPG_IleRS"/>
    <property type="match status" value="1"/>
</dbReference>
<evidence type="ECO:0000256" key="3">
    <source>
        <dbReference type="ARBA" id="ARBA00009409"/>
    </source>
</evidence>
<keyword evidence="5" id="KW-0479">Metal-binding</keyword>
<keyword evidence="9" id="KW-0862">Zinc</keyword>
<dbReference type="CDD" id="cd08966">
    <property type="entry name" value="EcFpg-like_N"/>
    <property type="match status" value="1"/>
</dbReference>
<dbReference type="GO" id="GO:0008270">
    <property type="term" value="F:zinc ion binding"/>
    <property type="evidence" value="ECO:0007669"/>
    <property type="project" value="UniProtKB-KW"/>
</dbReference>
<evidence type="ECO:0000256" key="2">
    <source>
        <dbReference type="ARBA" id="ARBA00001947"/>
    </source>
</evidence>
<keyword evidence="6" id="KW-0227">DNA damage</keyword>
<dbReference type="SUPFAM" id="SSF46946">
    <property type="entry name" value="S13-like H2TH domain"/>
    <property type="match status" value="1"/>
</dbReference>
<gene>
    <name evidence="19" type="ORF">CO137_02640</name>
</gene>
<evidence type="ECO:0000256" key="8">
    <source>
        <dbReference type="ARBA" id="ARBA00022801"/>
    </source>
</evidence>
<dbReference type="InterPro" id="IPR015886">
    <property type="entry name" value="H2TH_FPG"/>
</dbReference>
<dbReference type="PROSITE" id="PS01242">
    <property type="entry name" value="ZF_FPG_1"/>
    <property type="match status" value="1"/>
</dbReference>
<sequence>MPELPEVETIKRQLEKNVLGKDILSVDIFDKRVVVNEKEFVKGLLNKKLKSIERVGKVLIFQINKNSFLLIHLRMTGQLVYKKDNNFIAGGHPIDNAFNVPNKFTCVVFKFSDGSCLFFNSTRKFSRTSLVSKIEKEKYVDKFGIDPTKKEFTYKKFKKELENKKVSLKSFLLNQKYISGIGNIYADEVCFFAFVLPDRKVYSLTEKEKELLFVGTKIILKKAVEKGGTTFRDYLTAEGKKGGYVKYLRVYGWAEKECLNMCGGIILKKVVAGRGTHFCKNCQK</sequence>
<evidence type="ECO:0000256" key="14">
    <source>
        <dbReference type="ARBA" id="ARBA00023295"/>
    </source>
</evidence>
<keyword evidence="12" id="KW-0456">Lyase</keyword>
<dbReference type="Gene3D" id="3.20.190.10">
    <property type="entry name" value="MutM-like, N-terminal"/>
    <property type="match status" value="1"/>
</dbReference>
<comment type="cofactor">
    <cofactor evidence="2">
        <name>Zn(2+)</name>
        <dbReference type="ChEBI" id="CHEBI:29105"/>
    </cofactor>
</comment>
<keyword evidence="10" id="KW-0238">DNA-binding</keyword>
<keyword evidence="14" id="KW-0326">Glycosidase</keyword>
<dbReference type="NCBIfam" id="NF002211">
    <property type="entry name" value="PRK01103.1"/>
    <property type="match status" value="1"/>
</dbReference>
<keyword evidence="11" id="KW-0234">DNA repair</keyword>
<dbReference type="GO" id="GO:0034039">
    <property type="term" value="F:8-oxo-7,8-dihydroguanine DNA N-glycosylase activity"/>
    <property type="evidence" value="ECO:0007669"/>
    <property type="project" value="TreeGrafter"/>
</dbReference>
<dbReference type="InterPro" id="IPR010979">
    <property type="entry name" value="Ribosomal_uS13-like_H2TH"/>
</dbReference>
<dbReference type="InterPro" id="IPR020629">
    <property type="entry name" value="FPG_Glyclase"/>
</dbReference>